<dbReference type="EMBL" id="UYRW01000703">
    <property type="protein sequence ID" value="VDK69722.1"/>
    <property type="molecule type" value="Genomic_DNA"/>
</dbReference>
<reference evidence="3" key="1">
    <citation type="submission" date="2016-06" db="UniProtKB">
        <authorList>
            <consortium name="WormBaseParasite"/>
        </authorList>
    </citation>
    <scope>IDENTIFICATION</scope>
</reference>
<sequence>MKGSNKTSKHIKNPLLRLIRLLLTRRNLPHSRDREYLCNNLRSRCGLHYRYKRLRLRSSITGRSAVSMYATSSTGSSSLCDDEKYLTPILLVVISVNERRHFVETRDDLLNDLENDDV</sequence>
<keyword evidence="2" id="KW-1185">Reference proteome</keyword>
<dbReference type="WBParaSite" id="nOo.2.0.1.t03590-RA">
    <property type="protein sequence ID" value="nOo.2.0.1.t03590-RA"/>
    <property type="gene ID" value="nOo.2.0.1.g03590"/>
</dbReference>
<organism evidence="3">
    <name type="scientific">Onchocerca ochengi</name>
    <name type="common">Filarial nematode worm</name>
    <dbReference type="NCBI Taxonomy" id="42157"/>
    <lineage>
        <taxon>Eukaryota</taxon>
        <taxon>Metazoa</taxon>
        <taxon>Ecdysozoa</taxon>
        <taxon>Nematoda</taxon>
        <taxon>Chromadorea</taxon>
        <taxon>Rhabditida</taxon>
        <taxon>Spirurina</taxon>
        <taxon>Spiruromorpha</taxon>
        <taxon>Filarioidea</taxon>
        <taxon>Onchocercidae</taxon>
        <taxon>Onchocerca</taxon>
    </lineage>
</organism>
<proteinExistence type="predicted"/>
<evidence type="ECO:0000313" key="1">
    <source>
        <dbReference type="EMBL" id="VDK69722.1"/>
    </source>
</evidence>
<evidence type="ECO:0000313" key="2">
    <source>
        <dbReference type="Proteomes" id="UP000271087"/>
    </source>
</evidence>
<accession>A0A182E6F2</accession>
<protein>
    <submittedName>
        <fullName evidence="1 3">Uncharacterized protein</fullName>
    </submittedName>
</protein>
<gene>
    <name evidence="1" type="ORF">NOO_LOCUS3590</name>
</gene>
<dbReference type="Proteomes" id="UP000271087">
    <property type="component" value="Unassembled WGS sequence"/>
</dbReference>
<dbReference type="AlphaFoldDB" id="A0A182E6F2"/>
<reference evidence="1 2" key="2">
    <citation type="submission" date="2018-08" db="EMBL/GenBank/DDBJ databases">
        <authorList>
            <person name="Laetsch R D."/>
            <person name="Stevens L."/>
            <person name="Kumar S."/>
            <person name="Blaxter L. M."/>
        </authorList>
    </citation>
    <scope>NUCLEOTIDE SEQUENCE [LARGE SCALE GENOMIC DNA]</scope>
</reference>
<evidence type="ECO:0000313" key="3">
    <source>
        <dbReference type="WBParaSite" id="nOo.2.0.1.t03590-RA"/>
    </source>
</evidence>
<name>A0A182E6F2_ONCOC</name>